<dbReference type="PRINTS" id="PR00344">
    <property type="entry name" value="BCTRLSENSOR"/>
</dbReference>
<evidence type="ECO:0000256" key="11">
    <source>
        <dbReference type="ARBA" id="ARBA00022777"/>
    </source>
</evidence>
<dbReference type="InterPro" id="IPR036890">
    <property type="entry name" value="HATPase_C_sf"/>
</dbReference>
<sequence>MTWSLRSLRLRFIAGTAVGLLIISFAYGVFAIYVQNSLQARYASEWMEREIDFFTAFSEDENGKLLFRPFRNDLRSRIYALWAYDDDDNVLWSSRELPEFAAKMQSQWLDKPGLYEIESTTLLPGSRDSEGVEIAATQLQGHDEFSYYVLVKHYPARGDQPALRLVLIDTTPQEREENAFFWRTLRNVTLLNLFILLPLVWIAARWSLLPIARLARAVSKLEKGEGQRLDFIPPVELSRLVNNLNLLLQQQRRQVERYRHSLGDLAHSIKTPLAVLQTSFHTLREHPDLMREQEPLLLEQVSRIDQQIGYYLRRATASRDLGLIRQQHDLQSLIAPLCRALQKVYDRKGVVLTLDCPDNLHFYGDRNDFQEMVGNIIENACKYCLEYVLVRCEQQPEGLLIRIEDDGPGVPVNRREQILQRGVRIDTLKPGQGIGLAVVCDILESYGGQMSIQASDLGGACFSLLFRSDTARTQPAKAQQ</sequence>
<keyword evidence="12" id="KW-0378">Hydrolase</keyword>
<feature type="domain" description="Histidine kinase" evidence="21">
    <location>
        <begin position="264"/>
        <end position="470"/>
    </location>
</feature>
<keyword evidence="17" id="KW-0902">Two-component regulatory system</keyword>
<dbReference type="PROSITE" id="PS50885">
    <property type="entry name" value="HAMP"/>
    <property type="match status" value="1"/>
</dbReference>
<dbReference type="Proteomes" id="UP001595692">
    <property type="component" value="Unassembled WGS sequence"/>
</dbReference>
<comment type="caution">
    <text evidence="23">The sequence shown here is derived from an EMBL/GenBank/DDBJ whole genome shotgun (WGS) entry which is preliminary data.</text>
</comment>
<dbReference type="InterPro" id="IPR003661">
    <property type="entry name" value="HisK_dim/P_dom"/>
</dbReference>
<dbReference type="InterPro" id="IPR003660">
    <property type="entry name" value="HAMP_dom"/>
</dbReference>
<keyword evidence="6" id="KW-0597">Phosphoprotein</keyword>
<keyword evidence="13 23" id="KW-0067">ATP-binding</keyword>
<evidence type="ECO:0000313" key="23">
    <source>
        <dbReference type="EMBL" id="MFC3914336.1"/>
    </source>
</evidence>
<evidence type="ECO:0000256" key="14">
    <source>
        <dbReference type="ARBA" id="ARBA00022842"/>
    </source>
</evidence>
<evidence type="ECO:0000256" key="1">
    <source>
        <dbReference type="ARBA" id="ARBA00000085"/>
    </source>
</evidence>
<evidence type="ECO:0000256" key="19">
    <source>
        <dbReference type="ARBA" id="ARBA00032477"/>
    </source>
</evidence>
<dbReference type="CDD" id="cd00082">
    <property type="entry name" value="HisKA"/>
    <property type="match status" value="1"/>
</dbReference>
<dbReference type="Pfam" id="PF08918">
    <property type="entry name" value="PhoQ_Sensor"/>
    <property type="match status" value="1"/>
</dbReference>
<organism evidence="23 24">
    <name type="scientific">Pseudaeromonas sharmana</name>
    <dbReference type="NCBI Taxonomy" id="328412"/>
    <lineage>
        <taxon>Bacteria</taxon>
        <taxon>Pseudomonadati</taxon>
        <taxon>Pseudomonadota</taxon>
        <taxon>Gammaproteobacteria</taxon>
        <taxon>Aeromonadales</taxon>
        <taxon>Aeromonadaceae</taxon>
        <taxon>Pseudaeromonas</taxon>
    </lineage>
</organism>
<accession>A0ABV8CQG2</accession>
<dbReference type="CDD" id="cd16954">
    <property type="entry name" value="HATPase_PhoQ-like"/>
    <property type="match status" value="1"/>
</dbReference>
<dbReference type="EC" id="2.7.13.3" evidence="3"/>
<dbReference type="InterPro" id="IPR058619">
    <property type="entry name" value="PhoQ/CarS-like_HATPase"/>
</dbReference>
<evidence type="ECO:0000256" key="2">
    <source>
        <dbReference type="ARBA" id="ARBA00004651"/>
    </source>
</evidence>
<dbReference type="InterPro" id="IPR038429">
    <property type="entry name" value="PhoQ_Sensor_sf"/>
</dbReference>
<comment type="subcellular location">
    <subcellularLocation>
        <location evidence="2">Cell membrane</location>
        <topology evidence="2">Multi-pass membrane protein</topology>
    </subcellularLocation>
</comment>
<comment type="catalytic activity">
    <reaction evidence="1">
        <text>ATP + protein L-histidine = ADP + protein N-phospho-L-histidine.</text>
        <dbReference type="EC" id="2.7.13.3"/>
    </reaction>
</comment>
<reference evidence="24" key="1">
    <citation type="journal article" date="2019" name="Int. J. Syst. Evol. Microbiol.">
        <title>The Global Catalogue of Microorganisms (GCM) 10K type strain sequencing project: providing services to taxonomists for standard genome sequencing and annotation.</title>
        <authorList>
            <consortium name="The Broad Institute Genomics Platform"/>
            <consortium name="The Broad Institute Genome Sequencing Center for Infectious Disease"/>
            <person name="Wu L."/>
            <person name="Ma J."/>
        </authorList>
    </citation>
    <scope>NUCLEOTIDE SEQUENCE [LARGE SCALE GENOMIC DNA]</scope>
    <source>
        <strain evidence="24">CCUG 54939</strain>
    </source>
</reference>
<proteinExistence type="predicted"/>
<dbReference type="Gene3D" id="1.10.287.130">
    <property type="match status" value="1"/>
</dbReference>
<evidence type="ECO:0000256" key="5">
    <source>
        <dbReference type="ARBA" id="ARBA00022519"/>
    </source>
</evidence>
<evidence type="ECO:0000256" key="3">
    <source>
        <dbReference type="ARBA" id="ARBA00012438"/>
    </source>
</evidence>
<keyword evidence="9" id="KW-0479">Metal-binding</keyword>
<dbReference type="InterPro" id="IPR015014">
    <property type="entry name" value="PhoQ_Sensor"/>
</dbReference>
<dbReference type="InterPro" id="IPR005467">
    <property type="entry name" value="His_kinase_dom"/>
</dbReference>
<dbReference type="SMART" id="SM00387">
    <property type="entry name" value="HATPase_c"/>
    <property type="match status" value="1"/>
</dbReference>
<keyword evidence="14" id="KW-0460">Magnesium</keyword>
<evidence type="ECO:0000256" key="12">
    <source>
        <dbReference type="ARBA" id="ARBA00022801"/>
    </source>
</evidence>
<evidence type="ECO:0000256" key="8">
    <source>
        <dbReference type="ARBA" id="ARBA00022692"/>
    </source>
</evidence>
<evidence type="ECO:0000256" key="6">
    <source>
        <dbReference type="ARBA" id="ARBA00022553"/>
    </source>
</evidence>
<evidence type="ECO:0000256" key="15">
    <source>
        <dbReference type="ARBA" id="ARBA00022912"/>
    </source>
</evidence>
<keyword evidence="18 20" id="KW-0472">Membrane</keyword>
<dbReference type="PANTHER" id="PTHR45436:SF4">
    <property type="entry name" value="SENSOR PROTEIN PHOQ"/>
    <property type="match status" value="1"/>
</dbReference>
<keyword evidence="15" id="KW-0904">Protein phosphatase</keyword>
<evidence type="ECO:0000259" key="22">
    <source>
        <dbReference type="PROSITE" id="PS50885"/>
    </source>
</evidence>
<evidence type="ECO:0000313" key="24">
    <source>
        <dbReference type="Proteomes" id="UP001595692"/>
    </source>
</evidence>
<dbReference type="Pfam" id="PF02518">
    <property type="entry name" value="HATPase_c"/>
    <property type="match status" value="1"/>
</dbReference>
<evidence type="ECO:0000256" key="9">
    <source>
        <dbReference type="ARBA" id="ARBA00022723"/>
    </source>
</evidence>
<dbReference type="PROSITE" id="PS50109">
    <property type="entry name" value="HIS_KIN"/>
    <property type="match status" value="1"/>
</dbReference>
<dbReference type="SUPFAM" id="SSF55874">
    <property type="entry name" value="ATPase domain of HSP90 chaperone/DNA topoisomerase II/histidine kinase"/>
    <property type="match status" value="1"/>
</dbReference>
<name>A0ABV8CQG2_9GAMM</name>
<dbReference type="InterPro" id="IPR050428">
    <property type="entry name" value="TCS_sensor_his_kinase"/>
</dbReference>
<dbReference type="InterPro" id="IPR036097">
    <property type="entry name" value="HisK_dim/P_sf"/>
</dbReference>
<keyword evidence="7" id="KW-0808">Transferase</keyword>
<evidence type="ECO:0000256" key="7">
    <source>
        <dbReference type="ARBA" id="ARBA00022679"/>
    </source>
</evidence>
<evidence type="ECO:0000256" key="17">
    <source>
        <dbReference type="ARBA" id="ARBA00023012"/>
    </source>
</evidence>
<dbReference type="InterPro" id="IPR003594">
    <property type="entry name" value="HATPase_dom"/>
</dbReference>
<evidence type="ECO:0000256" key="16">
    <source>
        <dbReference type="ARBA" id="ARBA00022989"/>
    </source>
</evidence>
<evidence type="ECO:0000256" key="4">
    <source>
        <dbReference type="ARBA" id="ARBA00022475"/>
    </source>
</evidence>
<gene>
    <name evidence="23" type="ORF">ACFOSS_12775</name>
</gene>
<evidence type="ECO:0000256" key="18">
    <source>
        <dbReference type="ARBA" id="ARBA00023136"/>
    </source>
</evidence>
<feature type="domain" description="HAMP" evidence="22">
    <location>
        <begin position="205"/>
        <end position="256"/>
    </location>
</feature>
<dbReference type="Gene3D" id="3.30.450.140">
    <property type="match status" value="1"/>
</dbReference>
<dbReference type="InterPro" id="IPR004358">
    <property type="entry name" value="Sig_transdc_His_kin-like_C"/>
</dbReference>
<feature type="transmembrane region" description="Helical" evidence="20">
    <location>
        <begin position="12"/>
        <end position="34"/>
    </location>
</feature>
<keyword evidence="16 20" id="KW-1133">Transmembrane helix</keyword>
<dbReference type="GO" id="GO:0005524">
    <property type="term" value="F:ATP binding"/>
    <property type="evidence" value="ECO:0007669"/>
    <property type="project" value="UniProtKB-KW"/>
</dbReference>
<evidence type="ECO:0000256" key="10">
    <source>
        <dbReference type="ARBA" id="ARBA00022741"/>
    </source>
</evidence>
<dbReference type="EMBL" id="JBHSAF010000014">
    <property type="protein sequence ID" value="MFC3914336.1"/>
    <property type="molecule type" value="Genomic_DNA"/>
</dbReference>
<keyword evidence="5" id="KW-0997">Cell inner membrane</keyword>
<keyword evidence="8 20" id="KW-0812">Transmembrane</keyword>
<dbReference type="Gene3D" id="3.30.565.10">
    <property type="entry name" value="Histidine kinase-like ATPase, C-terminal domain"/>
    <property type="match status" value="1"/>
</dbReference>
<keyword evidence="24" id="KW-1185">Reference proteome</keyword>
<dbReference type="SUPFAM" id="SSF47384">
    <property type="entry name" value="Homodimeric domain of signal transducing histidine kinase"/>
    <property type="match status" value="1"/>
</dbReference>
<evidence type="ECO:0000256" key="13">
    <source>
        <dbReference type="ARBA" id="ARBA00022840"/>
    </source>
</evidence>
<protein>
    <recommendedName>
        <fullName evidence="3">histidine kinase</fullName>
        <ecNumber evidence="3">2.7.13.3</ecNumber>
    </recommendedName>
    <alternativeName>
        <fullName evidence="19">Sensor histidine protein kinase/phosphatase PhoQ</fullName>
    </alternativeName>
</protein>
<dbReference type="RefSeq" id="WP_377153099.1">
    <property type="nucleotide sequence ID" value="NZ_JBHSAF010000014.1"/>
</dbReference>
<evidence type="ECO:0000256" key="20">
    <source>
        <dbReference type="SAM" id="Phobius"/>
    </source>
</evidence>
<dbReference type="PANTHER" id="PTHR45436">
    <property type="entry name" value="SENSOR HISTIDINE KINASE YKOH"/>
    <property type="match status" value="1"/>
</dbReference>
<keyword evidence="11" id="KW-0418">Kinase</keyword>
<evidence type="ECO:0000259" key="21">
    <source>
        <dbReference type="PROSITE" id="PS50109"/>
    </source>
</evidence>
<keyword evidence="4" id="KW-1003">Cell membrane</keyword>
<keyword evidence="10" id="KW-0547">Nucleotide-binding</keyword>